<evidence type="ECO:0000259" key="8">
    <source>
        <dbReference type="PROSITE" id="PS50086"/>
    </source>
</evidence>
<organism evidence="10 11">
    <name type="scientific">Strigamia maritima</name>
    <name type="common">European centipede</name>
    <name type="synonym">Geophilus maritimus</name>
    <dbReference type="NCBI Taxonomy" id="126957"/>
    <lineage>
        <taxon>Eukaryota</taxon>
        <taxon>Metazoa</taxon>
        <taxon>Ecdysozoa</taxon>
        <taxon>Arthropoda</taxon>
        <taxon>Myriapoda</taxon>
        <taxon>Chilopoda</taxon>
        <taxon>Pleurostigmophora</taxon>
        <taxon>Geophilomorpha</taxon>
        <taxon>Linotaeniidae</taxon>
        <taxon>Strigamia</taxon>
    </lineage>
</organism>
<keyword evidence="11" id="KW-1185">Reference proteome</keyword>
<dbReference type="PhylomeDB" id="T1JNM3"/>
<dbReference type="InterPro" id="IPR000195">
    <property type="entry name" value="Rab-GAP-TBC_dom"/>
</dbReference>
<comment type="subcellular location">
    <subcellularLocation>
        <location evidence="1">Cytoplasmic vesicle membrane</location>
    </subcellularLocation>
    <subcellularLocation>
        <location evidence="2">Endomembrane system</location>
        <topology evidence="2">Peripheral membrane protein</topology>
    </subcellularLocation>
    <subcellularLocation>
        <location evidence="6">Synapse</location>
    </subcellularLocation>
</comment>
<reference evidence="10" key="2">
    <citation type="submission" date="2015-02" db="UniProtKB">
        <authorList>
            <consortium name="EnsemblMetazoa"/>
        </authorList>
    </citation>
    <scope>IDENTIFICATION</scope>
</reference>
<dbReference type="InterPro" id="IPR035969">
    <property type="entry name" value="Rab-GAP_TBC_sf"/>
</dbReference>
<dbReference type="PROSITE" id="PS51886">
    <property type="entry name" value="TLDC"/>
    <property type="match status" value="1"/>
</dbReference>
<evidence type="ECO:0000256" key="7">
    <source>
        <dbReference type="SAM" id="MobiDB-lite"/>
    </source>
</evidence>
<dbReference type="Pfam" id="PF07534">
    <property type="entry name" value="TLD"/>
    <property type="match status" value="1"/>
</dbReference>
<evidence type="ECO:0000256" key="4">
    <source>
        <dbReference type="ARBA" id="ARBA00023136"/>
    </source>
</evidence>
<name>T1JNM3_STRMM</name>
<dbReference type="HOGENOM" id="CLU_018035_1_1_1"/>
<dbReference type="Proteomes" id="UP000014500">
    <property type="component" value="Unassembled WGS sequence"/>
</dbReference>
<evidence type="ECO:0000256" key="1">
    <source>
        <dbReference type="ARBA" id="ARBA00004156"/>
    </source>
</evidence>
<dbReference type="eggNOG" id="KOG2801">
    <property type="taxonomic scope" value="Eukaryota"/>
</dbReference>
<keyword evidence="5" id="KW-0968">Cytoplasmic vesicle</keyword>
<keyword evidence="3" id="KW-0770">Synapse</keyword>
<proteinExistence type="predicted"/>
<dbReference type="PANTHER" id="PTHR23354">
    <property type="entry name" value="NUCLEOLAR PROTEIN 7/ESTROGEN RECEPTOR COACTIVATOR-RELATED"/>
    <property type="match status" value="1"/>
</dbReference>
<dbReference type="SMART" id="SM00164">
    <property type="entry name" value="TBC"/>
    <property type="match status" value="1"/>
</dbReference>
<dbReference type="EMBL" id="JH431704">
    <property type="status" value="NOT_ANNOTATED_CDS"/>
    <property type="molecule type" value="Genomic_DNA"/>
</dbReference>
<dbReference type="AlphaFoldDB" id="T1JNM3"/>
<dbReference type="OMA" id="WGRTEHC"/>
<evidence type="ECO:0000313" key="11">
    <source>
        <dbReference type="Proteomes" id="UP000014500"/>
    </source>
</evidence>
<dbReference type="STRING" id="126957.T1JNM3"/>
<accession>T1JNM3</accession>
<evidence type="ECO:0000256" key="3">
    <source>
        <dbReference type="ARBA" id="ARBA00023018"/>
    </source>
</evidence>
<evidence type="ECO:0000256" key="6">
    <source>
        <dbReference type="ARBA" id="ARBA00034103"/>
    </source>
</evidence>
<evidence type="ECO:0008006" key="12">
    <source>
        <dbReference type="Google" id="ProtNLM"/>
    </source>
</evidence>
<dbReference type="GO" id="GO:0045202">
    <property type="term" value="C:synapse"/>
    <property type="evidence" value="ECO:0007669"/>
    <property type="project" value="UniProtKB-SubCell"/>
</dbReference>
<protein>
    <recommendedName>
        <fullName evidence="12">TLDc domain-containing protein</fullName>
    </recommendedName>
</protein>
<evidence type="ECO:0000313" key="10">
    <source>
        <dbReference type="EnsemblMetazoa" id="SMAR015452-PA"/>
    </source>
</evidence>
<evidence type="ECO:0000259" key="9">
    <source>
        <dbReference type="PROSITE" id="PS51886"/>
    </source>
</evidence>
<dbReference type="PROSITE" id="PS50086">
    <property type="entry name" value="TBC_RABGAP"/>
    <property type="match status" value="1"/>
</dbReference>
<evidence type="ECO:0000256" key="2">
    <source>
        <dbReference type="ARBA" id="ARBA00004184"/>
    </source>
</evidence>
<feature type="domain" description="Rab-GAP TBC" evidence="8">
    <location>
        <begin position="62"/>
        <end position="251"/>
    </location>
</feature>
<evidence type="ECO:0000256" key="5">
    <source>
        <dbReference type="ARBA" id="ARBA00023329"/>
    </source>
</evidence>
<dbReference type="SUPFAM" id="SSF47923">
    <property type="entry name" value="Ypt/Rab-GAP domain of gyp1p"/>
    <property type="match status" value="2"/>
</dbReference>
<sequence>MELGGGGTSGAVPLQEHVQTSTFPFYKPALAENFGTIEQLRSLIKVGKTKEAKLFIRENNWPLTHPIRKHLWSELCQMHTKEKVLVDNFYWDTVKQMFDCDPENQHLPAFVDHSHLLNYHLSPNGIKLCSRILSVVSYSYPAITFCPSIYPLACLLLHYLPEEECYNSLCALLSWKQGKFVIQTKSTFEVAWRTILHLTKKFAKGAYGNISKYAKDTDMMEHLFEQWLWWIFNYLPFTHVVRVMDCFLFEGSKVLYRVAMAILMLFQKHSSKGDNVWSREISLNGVSNALIKFCQDIPVSSDKLLKVAFGIRALSQNEVNKMFIHSEMCVNSKSVVRNTSHNTLVRSRSTDGIPTSQSQVAIQAISHTLTIHELLILWSWLPTRITMYQPQLVYTTEEHGCSLTTFFQRVENYEPTLLVIKTTNNEIFGAYCSTSWKERNTKDEGGQRHTYFGTGETFLFTISPNSRKYQWVGVNGYQGDGSAVHSHATELFMAGDSKMLTIGGGNGQGILLDEDIRFGRTETCQSFNNPPLSSAHDFECKVVEVFGFVSDIMALVISQVNLANCLLYWHELGLRILELSRNKSHSHRRLGQLSSQPETLNLQQHRDPRIVRKENVTTYHRKKVSTRRQRKTTGWKNSEEDTILSGEFWSRTRDDFQSPRRVKVNEDIAERHTGQEGVAERHTGQEGVAERHTGQEGVAVAAHGPGGRRRSGTRARRASPSGTRARTTPCGSGLRHRAESVMKYMKLNDK</sequence>
<feature type="compositionally biased region" description="Basic and acidic residues" evidence="7">
    <location>
        <begin position="670"/>
        <end position="694"/>
    </location>
</feature>
<keyword evidence="4" id="KW-0472">Membrane</keyword>
<dbReference type="EnsemblMetazoa" id="SMAR015452-RA">
    <property type="protein sequence ID" value="SMAR015452-PA"/>
    <property type="gene ID" value="SMAR015452"/>
</dbReference>
<dbReference type="InterPro" id="IPR006571">
    <property type="entry name" value="TLDc_dom"/>
</dbReference>
<reference evidence="11" key="1">
    <citation type="submission" date="2011-05" db="EMBL/GenBank/DDBJ databases">
        <authorList>
            <person name="Richards S.R."/>
            <person name="Qu J."/>
            <person name="Jiang H."/>
            <person name="Jhangiani S.N."/>
            <person name="Agravi P."/>
            <person name="Goodspeed R."/>
            <person name="Gross S."/>
            <person name="Mandapat C."/>
            <person name="Jackson L."/>
            <person name="Mathew T."/>
            <person name="Pu L."/>
            <person name="Thornton R."/>
            <person name="Saada N."/>
            <person name="Wilczek-Boney K.B."/>
            <person name="Lee S."/>
            <person name="Kovar C."/>
            <person name="Wu Y."/>
            <person name="Scherer S.E."/>
            <person name="Worley K.C."/>
            <person name="Muzny D.M."/>
            <person name="Gibbs R."/>
        </authorList>
    </citation>
    <scope>NUCLEOTIDE SEQUENCE</scope>
    <source>
        <strain evidence="11">Brora</strain>
    </source>
</reference>
<dbReference type="Pfam" id="PF00566">
    <property type="entry name" value="RabGAP-TBC"/>
    <property type="match status" value="1"/>
</dbReference>
<dbReference type="Gene3D" id="1.10.472.80">
    <property type="entry name" value="Ypt/Rab-GAP domain of gyp1p, domain 3"/>
    <property type="match status" value="1"/>
</dbReference>
<feature type="compositionally biased region" description="Basic residues" evidence="7">
    <location>
        <begin position="706"/>
        <end position="717"/>
    </location>
</feature>
<dbReference type="GO" id="GO:0030659">
    <property type="term" value="C:cytoplasmic vesicle membrane"/>
    <property type="evidence" value="ECO:0007669"/>
    <property type="project" value="UniProtKB-SubCell"/>
</dbReference>
<feature type="domain" description="TLDc" evidence="9">
    <location>
        <begin position="367"/>
        <end position="549"/>
    </location>
</feature>
<feature type="region of interest" description="Disordered" evidence="7">
    <location>
        <begin position="670"/>
        <end position="736"/>
    </location>
</feature>
<dbReference type="PANTHER" id="PTHR23354:SF122">
    <property type="entry name" value="GTPASE-ACTIVATING PROTEIN SKYWALKER"/>
    <property type="match status" value="1"/>
</dbReference>
<dbReference type="GO" id="GO:0012505">
    <property type="term" value="C:endomembrane system"/>
    <property type="evidence" value="ECO:0007669"/>
    <property type="project" value="UniProtKB-SubCell"/>
</dbReference>
<dbReference type="SMART" id="SM00584">
    <property type="entry name" value="TLDc"/>
    <property type="match status" value="1"/>
</dbReference>